<feature type="transmembrane region" description="Helical" evidence="1">
    <location>
        <begin position="56"/>
        <end position="76"/>
    </location>
</feature>
<dbReference type="EMBL" id="FWZT01000011">
    <property type="protein sequence ID" value="SMF36406.1"/>
    <property type="molecule type" value="Genomic_DNA"/>
</dbReference>
<proteinExistence type="predicted"/>
<reference evidence="3" key="1">
    <citation type="submission" date="2017-04" db="EMBL/GenBank/DDBJ databases">
        <authorList>
            <person name="Varghese N."/>
            <person name="Submissions S."/>
        </authorList>
    </citation>
    <scope>NUCLEOTIDE SEQUENCE [LARGE SCALE GENOMIC DNA]</scope>
    <source>
        <strain evidence="3">RKEM611</strain>
    </source>
</reference>
<protein>
    <submittedName>
        <fullName evidence="2">Uncharacterized protein</fullName>
    </submittedName>
</protein>
<sequence>MTLKGLTLVWIAITSWLSIEYLAANGYFRFTGLMLDIQCFLFDSCRRFDPRPGKPVSYFLGWLGFGVMALTNLYIIRKRVHSLQKLGNLQAWLDWHIFFGLMGPTLIVFHCNFKVGGLVAISFWSMVVSFVSGIIGRYFYIQLLQRKTGLRSTLDAFEQGFHNYVRISSRGIGEQDMERAKAIALYQATGGVMGESLRQMGLVEFIFRSFSGDINLMFRLPATPWGGSRPIRKKLRDWAFIKRRLIFMHYYQLLFGYWRTFHTPFAIFMYVVAIIHIVSSLIFKVN</sequence>
<keyword evidence="1" id="KW-1133">Transmembrane helix</keyword>
<keyword evidence="1" id="KW-0812">Transmembrane</keyword>
<dbReference type="STRING" id="1513793.SAMN06296036_11128"/>
<gene>
    <name evidence="2" type="ORF">SAMN06296036_11128</name>
</gene>
<keyword evidence="1" id="KW-0472">Membrane</keyword>
<keyword evidence="3" id="KW-1185">Reference proteome</keyword>
<organism evidence="2 3">
    <name type="scientific">Pseudobacteriovorax antillogorgiicola</name>
    <dbReference type="NCBI Taxonomy" id="1513793"/>
    <lineage>
        <taxon>Bacteria</taxon>
        <taxon>Pseudomonadati</taxon>
        <taxon>Bdellovibrionota</taxon>
        <taxon>Oligoflexia</taxon>
        <taxon>Oligoflexales</taxon>
        <taxon>Pseudobacteriovoracaceae</taxon>
        <taxon>Pseudobacteriovorax</taxon>
    </lineage>
</organism>
<feature type="transmembrane region" description="Helical" evidence="1">
    <location>
        <begin position="97"/>
        <end position="115"/>
    </location>
</feature>
<feature type="transmembrane region" description="Helical" evidence="1">
    <location>
        <begin position="264"/>
        <end position="283"/>
    </location>
</feature>
<name>A0A1Y6BYM4_9BACT</name>
<dbReference type="RefSeq" id="WP_132320233.1">
    <property type="nucleotide sequence ID" value="NZ_FWZT01000011.1"/>
</dbReference>
<dbReference type="OrthoDB" id="6401090at2"/>
<feature type="transmembrane region" description="Helical" evidence="1">
    <location>
        <begin position="121"/>
        <end position="141"/>
    </location>
</feature>
<accession>A0A1Y6BYM4</accession>
<evidence type="ECO:0000313" key="3">
    <source>
        <dbReference type="Proteomes" id="UP000192907"/>
    </source>
</evidence>
<dbReference type="AlphaFoldDB" id="A0A1Y6BYM4"/>
<dbReference type="SUPFAM" id="SSF111352">
    <property type="entry name" value="Ammonium transporter"/>
    <property type="match status" value="1"/>
</dbReference>
<dbReference type="Proteomes" id="UP000192907">
    <property type="component" value="Unassembled WGS sequence"/>
</dbReference>
<evidence type="ECO:0000313" key="2">
    <source>
        <dbReference type="EMBL" id="SMF36406.1"/>
    </source>
</evidence>
<evidence type="ECO:0000256" key="1">
    <source>
        <dbReference type="SAM" id="Phobius"/>
    </source>
</evidence>